<organism evidence="6 7">
    <name type="scientific">Raoultella ornithinolytica</name>
    <name type="common">Klebsiella ornithinolytica</name>
    <dbReference type="NCBI Taxonomy" id="54291"/>
    <lineage>
        <taxon>Bacteria</taxon>
        <taxon>Pseudomonadati</taxon>
        <taxon>Pseudomonadota</taxon>
        <taxon>Gammaproteobacteria</taxon>
        <taxon>Enterobacterales</taxon>
        <taxon>Enterobacteriaceae</taxon>
        <taxon>Klebsiella/Raoultella group</taxon>
        <taxon>Raoultella</taxon>
    </lineage>
</organism>
<dbReference type="CDD" id="cd01949">
    <property type="entry name" value="GGDEF"/>
    <property type="match status" value="1"/>
</dbReference>
<comment type="cofactor">
    <cofactor evidence="1">
        <name>Mg(2+)</name>
        <dbReference type="ChEBI" id="CHEBI:18420"/>
    </cofactor>
</comment>
<dbReference type="InterPro" id="IPR000160">
    <property type="entry name" value="GGDEF_dom"/>
</dbReference>
<comment type="pathway">
    <text evidence="2">Purine metabolism; 3',5'-cyclic di-GMP biosynthesis.</text>
</comment>
<gene>
    <name evidence="6" type="ORF">CFY86_28450</name>
</gene>
<dbReference type="SUPFAM" id="SSF55073">
    <property type="entry name" value="Nucleotide cyclase"/>
    <property type="match status" value="1"/>
</dbReference>
<evidence type="ECO:0000256" key="3">
    <source>
        <dbReference type="ARBA" id="ARBA00012528"/>
    </source>
</evidence>
<protein>
    <recommendedName>
        <fullName evidence="3">diguanylate cyclase</fullName>
        <ecNumber evidence="3">2.7.7.65</ecNumber>
    </recommendedName>
</protein>
<name>A0A855ETK9_RAOOR</name>
<evidence type="ECO:0000313" key="6">
    <source>
        <dbReference type="EMBL" id="PIK80844.1"/>
    </source>
</evidence>
<dbReference type="Pfam" id="PF00990">
    <property type="entry name" value="GGDEF"/>
    <property type="match status" value="1"/>
</dbReference>
<dbReference type="EMBL" id="NKYI01000037">
    <property type="protein sequence ID" value="PIK80844.1"/>
    <property type="molecule type" value="Genomic_DNA"/>
</dbReference>
<comment type="catalytic activity">
    <reaction evidence="4">
        <text>2 GTP = 3',3'-c-di-GMP + 2 diphosphate</text>
        <dbReference type="Rhea" id="RHEA:24898"/>
        <dbReference type="ChEBI" id="CHEBI:33019"/>
        <dbReference type="ChEBI" id="CHEBI:37565"/>
        <dbReference type="ChEBI" id="CHEBI:58805"/>
        <dbReference type="EC" id="2.7.7.65"/>
    </reaction>
</comment>
<evidence type="ECO:0000256" key="2">
    <source>
        <dbReference type="ARBA" id="ARBA00004665"/>
    </source>
</evidence>
<dbReference type="NCBIfam" id="TIGR00254">
    <property type="entry name" value="GGDEF"/>
    <property type="match status" value="1"/>
</dbReference>
<dbReference type="GO" id="GO:0052621">
    <property type="term" value="F:diguanylate cyclase activity"/>
    <property type="evidence" value="ECO:0007669"/>
    <property type="project" value="UniProtKB-EC"/>
</dbReference>
<dbReference type="SUPFAM" id="SSF55781">
    <property type="entry name" value="GAF domain-like"/>
    <property type="match status" value="1"/>
</dbReference>
<comment type="caution">
    <text evidence="6">The sequence shown here is derived from an EMBL/GenBank/DDBJ whole genome shotgun (WGS) entry which is preliminary data.</text>
</comment>
<evidence type="ECO:0000313" key="7">
    <source>
        <dbReference type="Proteomes" id="UP000229713"/>
    </source>
</evidence>
<dbReference type="PROSITE" id="PS50887">
    <property type="entry name" value="GGDEF"/>
    <property type="match status" value="1"/>
</dbReference>
<evidence type="ECO:0000256" key="4">
    <source>
        <dbReference type="ARBA" id="ARBA00034247"/>
    </source>
</evidence>
<dbReference type="Proteomes" id="UP000229713">
    <property type="component" value="Unassembled WGS sequence"/>
</dbReference>
<dbReference type="SMART" id="SM00267">
    <property type="entry name" value="GGDEF"/>
    <property type="match status" value="1"/>
</dbReference>
<reference evidence="6 7" key="1">
    <citation type="submission" date="2017-07" db="EMBL/GenBank/DDBJ databases">
        <title>Raoultella ornithinolytica strain HH3 draft genome.</title>
        <authorList>
            <person name="Duceppe M.-O."/>
            <person name="Huang H."/>
            <person name="Phipps-Todd B."/>
        </authorList>
    </citation>
    <scope>NUCLEOTIDE SEQUENCE [LARGE SCALE GENOMIC DNA]</scope>
    <source>
        <strain evidence="6 7">HH3</strain>
    </source>
</reference>
<dbReference type="FunFam" id="3.30.70.270:FF:000001">
    <property type="entry name" value="Diguanylate cyclase domain protein"/>
    <property type="match status" value="1"/>
</dbReference>
<dbReference type="InterPro" id="IPR029016">
    <property type="entry name" value="GAF-like_dom_sf"/>
</dbReference>
<dbReference type="Pfam" id="PF01590">
    <property type="entry name" value="GAF"/>
    <property type="match status" value="1"/>
</dbReference>
<dbReference type="PANTHER" id="PTHR43102">
    <property type="entry name" value="SLR1143 PROTEIN"/>
    <property type="match status" value="1"/>
</dbReference>
<evidence type="ECO:0000259" key="5">
    <source>
        <dbReference type="PROSITE" id="PS50887"/>
    </source>
</evidence>
<sequence length="320" mass="36918">MTNHKEENRLLSLYSMGILDTKSEERFDRLTRIATKLFDVPIALVSLIDRDRQWFKSCYGLKIKETDRSDSFCTIAVDLSEPLIVPDAILDPRFKENKLVKNDPYIRFYAGHPVRLPDGEIAGTICIIDTEPRVLTRDDFLLLKDLAEIVEDEFRIINEATTDPLTGICNWRSFALMTDESLRKAKKKKKTFCVLIIDLDNFKPINDNFGHSEGNEVLCNFADMLEDLSSSKSVVARLGGDEFGVLLPESTYKEAEEFLHKLRAGITSYNLNSQKKYNIDFSAGIIEYDEKIHTERSAIMQDADERMYEIKKGKRWYMKK</sequence>
<feature type="domain" description="GGDEF" evidence="5">
    <location>
        <begin position="190"/>
        <end position="320"/>
    </location>
</feature>
<dbReference type="Gene3D" id="3.30.70.270">
    <property type="match status" value="1"/>
</dbReference>
<evidence type="ECO:0000256" key="1">
    <source>
        <dbReference type="ARBA" id="ARBA00001946"/>
    </source>
</evidence>
<accession>A0A855ETK9</accession>
<dbReference type="SMART" id="SM00065">
    <property type="entry name" value="GAF"/>
    <property type="match status" value="1"/>
</dbReference>
<dbReference type="InterPro" id="IPR029787">
    <property type="entry name" value="Nucleotide_cyclase"/>
</dbReference>
<dbReference type="EC" id="2.7.7.65" evidence="3"/>
<dbReference type="InterPro" id="IPR003018">
    <property type="entry name" value="GAF"/>
</dbReference>
<proteinExistence type="predicted"/>
<dbReference type="RefSeq" id="WP_081384141.1">
    <property type="nucleotide sequence ID" value="NZ_CABGRC010000023.1"/>
</dbReference>
<dbReference type="AlphaFoldDB" id="A0A855ETK9"/>
<dbReference type="PANTHER" id="PTHR43102:SF2">
    <property type="entry name" value="GAF DOMAIN-CONTAINING PROTEIN"/>
    <property type="match status" value="1"/>
</dbReference>
<dbReference type="InterPro" id="IPR043128">
    <property type="entry name" value="Rev_trsase/Diguanyl_cyclase"/>
</dbReference>
<dbReference type="Gene3D" id="3.30.450.40">
    <property type="match status" value="1"/>
</dbReference>